<dbReference type="EMBL" id="JADCNL010000004">
    <property type="protein sequence ID" value="KAG0484201.1"/>
    <property type="molecule type" value="Genomic_DNA"/>
</dbReference>
<protein>
    <submittedName>
        <fullName evidence="1">Uncharacterized protein</fullName>
    </submittedName>
</protein>
<accession>A0A835R7Q6</accession>
<proteinExistence type="predicted"/>
<reference evidence="1 2" key="1">
    <citation type="journal article" date="2020" name="Nat. Food">
        <title>A phased Vanilla planifolia genome enables genetic improvement of flavour and production.</title>
        <authorList>
            <person name="Hasing T."/>
            <person name="Tang H."/>
            <person name="Brym M."/>
            <person name="Khazi F."/>
            <person name="Huang T."/>
            <person name="Chambers A.H."/>
        </authorList>
    </citation>
    <scope>NUCLEOTIDE SEQUENCE [LARGE SCALE GENOMIC DNA]</scope>
    <source>
        <tissue evidence="1">Leaf</tissue>
    </source>
</reference>
<dbReference type="AlphaFoldDB" id="A0A835R7Q6"/>
<gene>
    <name evidence="1" type="ORF">HPP92_008280</name>
</gene>
<organism evidence="1 2">
    <name type="scientific">Vanilla planifolia</name>
    <name type="common">Vanilla</name>
    <dbReference type="NCBI Taxonomy" id="51239"/>
    <lineage>
        <taxon>Eukaryota</taxon>
        <taxon>Viridiplantae</taxon>
        <taxon>Streptophyta</taxon>
        <taxon>Embryophyta</taxon>
        <taxon>Tracheophyta</taxon>
        <taxon>Spermatophyta</taxon>
        <taxon>Magnoliopsida</taxon>
        <taxon>Liliopsida</taxon>
        <taxon>Asparagales</taxon>
        <taxon>Orchidaceae</taxon>
        <taxon>Vanilloideae</taxon>
        <taxon>Vanilleae</taxon>
        <taxon>Vanilla</taxon>
    </lineage>
</organism>
<feature type="non-terminal residue" evidence="1">
    <location>
        <position position="1"/>
    </location>
</feature>
<dbReference type="Proteomes" id="UP000636800">
    <property type="component" value="Unassembled WGS sequence"/>
</dbReference>
<evidence type="ECO:0000313" key="2">
    <source>
        <dbReference type="Proteomes" id="UP000636800"/>
    </source>
</evidence>
<dbReference type="OrthoDB" id="10262287at2759"/>
<sequence length="55" mass="6070">YFQASMKNSTEFTTTEAARTLSVDRMKNADRELSERQHSGGGNCLGISIGRVFIS</sequence>
<keyword evidence="2" id="KW-1185">Reference proteome</keyword>
<evidence type="ECO:0000313" key="1">
    <source>
        <dbReference type="EMBL" id="KAG0484201.1"/>
    </source>
</evidence>
<comment type="caution">
    <text evidence="1">The sequence shown here is derived from an EMBL/GenBank/DDBJ whole genome shotgun (WGS) entry which is preliminary data.</text>
</comment>
<name>A0A835R7Q6_VANPL</name>